<feature type="transmembrane region" description="Helical" evidence="2">
    <location>
        <begin position="304"/>
        <end position="335"/>
    </location>
</feature>
<dbReference type="PANTHER" id="PTHR39947:SF1">
    <property type="entry name" value="IP19862P"/>
    <property type="match status" value="1"/>
</dbReference>
<reference evidence="3 4" key="1">
    <citation type="submission" date="2023-03" db="EMBL/GenBank/DDBJ databases">
        <title>High recombination rates correlate with genetic variation in Cardiocondyla obscurior ants.</title>
        <authorList>
            <person name="Errbii M."/>
        </authorList>
    </citation>
    <scope>NUCLEOTIDE SEQUENCE [LARGE SCALE GENOMIC DNA]</scope>
    <source>
        <strain evidence="3">Alpha-2009</strain>
        <tissue evidence="3">Whole body</tissue>
    </source>
</reference>
<comment type="caution">
    <text evidence="3">The sequence shown here is derived from an EMBL/GenBank/DDBJ whole genome shotgun (WGS) entry which is preliminary data.</text>
</comment>
<feature type="transmembrane region" description="Helical" evidence="2">
    <location>
        <begin position="262"/>
        <end position="284"/>
    </location>
</feature>
<feature type="region of interest" description="Disordered" evidence="1">
    <location>
        <begin position="96"/>
        <end position="116"/>
    </location>
</feature>
<feature type="compositionally biased region" description="Basic residues" evidence="1">
    <location>
        <begin position="454"/>
        <end position="466"/>
    </location>
</feature>
<keyword evidence="4" id="KW-1185">Reference proteome</keyword>
<dbReference type="Proteomes" id="UP001430953">
    <property type="component" value="Unassembled WGS sequence"/>
</dbReference>
<feature type="transmembrane region" description="Helical" evidence="2">
    <location>
        <begin position="356"/>
        <end position="382"/>
    </location>
</feature>
<proteinExistence type="predicted"/>
<evidence type="ECO:0000256" key="2">
    <source>
        <dbReference type="SAM" id="Phobius"/>
    </source>
</evidence>
<accession>A0AAW2H5C5</accession>
<name>A0AAW2H5C5_9HYME</name>
<evidence type="ECO:0000313" key="4">
    <source>
        <dbReference type="Proteomes" id="UP001430953"/>
    </source>
</evidence>
<dbReference type="InterPro" id="IPR029201">
    <property type="entry name" value="Jiraiya"/>
</dbReference>
<keyword evidence="2" id="KW-0812">Transmembrane</keyword>
<feature type="region of interest" description="Disordered" evidence="1">
    <location>
        <begin position="499"/>
        <end position="537"/>
    </location>
</feature>
<feature type="compositionally biased region" description="Basic residues" evidence="1">
    <location>
        <begin position="504"/>
        <end position="513"/>
    </location>
</feature>
<feature type="transmembrane region" description="Helical" evidence="2">
    <location>
        <begin position="388"/>
        <end position="413"/>
    </location>
</feature>
<feature type="region of interest" description="Disordered" evidence="1">
    <location>
        <begin position="198"/>
        <end position="218"/>
    </location>
</feature>
<feature type="region of interest" description="Disordered" evidence="1">
    <location>
        <begin position="1"/>
        <end position="84"/>
    </location>
</feature>
<evidence type="ECO:0000256" key="1">
    <source>
        <dbReference type="SAM" id="MobiDB-lite"/>
    </source>
</evidence>
<keyword evidence="2" id="KW-1133">Transmembrane helix</keyword>
<feature type="compositionally biased region" description="Pro residues" evidence="1">
    <location>
        <begin position="554"/>
        <end position="565"/>
    </location>
</feature>
<feature type="compositionally biased region" description="Low complexity" evidence="1">
    <location>
        <begin position="514"/>
        <end position="527"/>
    </location>
</feature>
<feature type="region of interest" description="Disordered" evidence="1">
    <location>
        <begin position="550"/>
        <end position="615"/>
    </location>
</feature>
<feature type="compositionally biased region" description="Low complexity" evidence="1">
    <location>
        <begin position="436"/>
        <end position="453"/>
    </location>
</feature>
<evidence type="ECO:0000313" key="3">
    <source>
        <dbReference type="EMBL" id="KAL0134767.1"/>
    </source>
</evidence>
<feature type="compositionally biased region" description="Polar residues" evidence="1">
    <location>
        <begin position="96"/>
        <end position="109"/>
    </location>
</feature>
<organism evidence="3 4">
    <name type="scientific">Cardiocondyla obscurior</name>
    <dbReference type="NCBI Taxonomy" id="286306"/>
    <lineage>
        <taxon>Eukaryota</taxon>
        <taxon>Metazoa</taxon>
        <taxon>Ecdysozoa</taxon>
        <taxon>Arthropoda</taxon>
        <taxon>Hexapoda</taxon>
        <taxon>Insecta</taxon>
        <taxon>Pterygota</taxon>
        <taxon>Neoptera</taxon>
        <taxon>Endopterygota</taxon>
        <taxon>Hymenoptera</taxon>
        <taxon>Apocrita</taxon>
        <taxon>Aculeata</taxon>
        <taxon>Formicoidea</taxon>
        <taxon>Formicidae</taxon>
        <taxon>Myrmicinae</taxon>
        <taxon>Cardiocondyla</taxon>
    </lineage>
</organism>
<feature type="compositionally biased region" description="Low complexity" evidence="1">
    <location>
        <begin position="592"/>
        <end position="607"/>
    </location>
</feature>
<dbReference type="AlphaFoldDB" id="A0AAW2H5C5"/>
<protein>
    <submittedName>
        <fullName evidence="3">Uncharacterized protein</fullName>
    </submittedName>
</protein>
<keyword evidence="2" id="KW-0472">Membrane</keyword>
<dbReference type="PANTHER" id="PTHR39947">
    <property type="entry name" value="IP19862P"/>
    <property type="match status" value="1"/>
</dbReference>
<gene>
    <name evidence="3" type="ORF">PUN28_001499</name>
</gene>
<feature type="compositionally biased region" description="Low complexity" evidence="1">
    <location>
        <begin position="207"/>
        <end position="218"/>
    </location>
</feature>
<sequence>MLKHILTGQPSSTGSRHHHNDYQTSSGSLHGGHHHHHLQNSSLHQDQQQPQSQPQAQQQQQQHLHHHHYTGSAGTRGGVTGHRGVDVYDSVARPTAVSNAHQSATTPSSTHRHPLNHSQLSVNNLSQRLNHSHALNVSILSTSKHSVNSVSPVGGVNGTNGGGNGNGNNHNVSASQLGHTVISQTGVLHHDRPKANGGFDISRLSRLPSQATPSPAPATSALPVVAGQVAGGPTVIPLNTSWSSSLSRNLHRSDEAGVKEMLTSLGLLCLVSLLLALLSVIFLLKISPLTVTSNSLISPEEFVIVYEVTLALCALALSLNLCCLLVCAIQFLFAVKLVKTSYQGHRSNKYLQKSSISRVCAVGGFFISIPVFLTGMILYTFIQFHSTPAIVTSVFIGLGIVFCGCAMVHNVFVWQKEKTNAVKAFAREQCEVAAQLQRQQQQQSHQQGHSQQHQQHHQQHHHHHHQQLQLRPALHAGSKIGGGGHSAVSLAQLGRGLHSYQNHPHQHHSHQQRHVSSMSPPLLLSSPHAGSQHNHLAHRGGIAAAAAAVTATPPTTPGDRSPPSPNGGGGGGKLNRSQHLPRETSGSVSPGLPAATLDLSSAATTNSPHELSTLV</sequence>
<feature type="compositionally biased region" description="Low complexity" evidence="1">
    <location>
        <begin position="39"/>
        <end position="62"/>
    </location>
</feature>
<dbReference type="Pfam" id="PF15038">
    <property type="entry name" value="Jiraiya"/>
    <property type="match status" value="1"/>
</dbReference>
<dbReference type="EMBL" id="JADYXP020000001">
    <property type="protein sequence ID" value="KAL0134767.1"/>
    <property type="molecule type" value="Genomic_DNA"/>
</dbReference>
<feature type="region of interest" description="Disordered" evidence="1">
    <location>
        <begin position="436"/>
        <end position="470"/>
    </location>
</feature>